<dbReference type="EMBL" id="JAPWTK010000201">
    <property type="protein sequence ID" value="KAJ8945982.1"/>
    <property type="molecule type" value="Genomic_DNA"/>
</dbReference>
<sequence>MIPREVQVYPEAEDAILARVEQNPQSGVRNIARERRSLGDPDKQFSQSLRDTKQIIFWLIDQVEAASKKLSERHKRLILRKVKENPQVTATALTRELEVHFGLGLPYIIYIPFSTESFPLHHLSRLPPAATLREFDTGSPLAQASYTRLGPFYCQMREHGYTKF</sequence>
<accession>A0AAV8Y3H0</accession>
<protein>
    <submittedName>
        <fullName evidence="1">Uncharacterized protein</fullName>
    </submittedName>
</protein>
<keyword evidence="2" id="KW-1185">Reference proteome</keyword>
<organism evidence="1 2">
    <name type="scientific">Aromia moschata</name>
    <dbReference type="NCBI Taxonomy" id="1265417"/>
    <lineage>
        <taxon>Eukaryota</taxon>
        <taxon>Metazoa</taxon>
        <taxon>Ecdysozoa</taxon>
        <taxon>Arthropoda</taxon>
        <taxon>Hexapoda</taxon>
        <taxon>Insecta</taxon>
        <taxon>Pterygota</taxon>
        <taxon>Neoptera</taxon>
        <taxon>Endopterygota</taxon>
        <taxon>Coleoptera</taxon>
        <taxon>Polyphaga</taxon>
        <taxon>Cucujiformia</taxon>
        <taxon>Chrysomeloidea</taxon>
        <taxon>Cerambycidae</taxon>
        <taxon>Cerambycinae</taxon>
        <taxon>Callichromatini</taxon>
        <taxon>Aromia</taxon>
    </lineage>
</organism>
<gene>
    <name evidence="1" type="ORF">NQ318_017098</name>
</gene>
<dbReference type="AlphaFoldDB" id="A0AAV8Y3H0"/>
<name>A0AAV8Y3H0_9CUCU</name>
<comment type="caution">
    <text evidence="1">The sequence shown here is derived from an EMBL/GenBank/DDBJ whole genome shotgun (WGS) entry which is preliminary data.</text>
</comment>
<reference evidence="1" key="1">
    <citation type="journal article" date="2023" name="Insect Mol. Biol.">
        <title>Genome sequencing provides insights into the evolution of gene families encoding plant cell wall-degrading enzymes in longhorned beetles.</title>
        <authorList>
            <person name="Shin N.R."/>
            <person name="Okamura Y."/>
            <person name="Kirsch R."/>
            <person name="Pauchet Y."/>
        </authorList>
    </citation>
    <scope>NUCLEOTIDE SEQUENCE</scope>
    <source>
        <strain evidence="1">AMC_N1</strain>
    </source>
</reference>
<dbReference type="Proteomes" id="UP001162162">
    <property type="component" value="Unassembled WGS sequence"/>
</dbReference>
<evidence type="ECO:0000313" key="2">
    <source>
        <dbReference type="Proteomes" id="UP001162162"/>
    </source>
</evidence>
<evidence type="ECO:0000313" key="1">
    <source>
        <dbReference type="EMBL" id="KAJ8945982.1"/>
    </source>
</evidence>
<proteinExistence type="predicted"/>